<reference evidence="1 2" key="1">
    <citation type="submission" date="2014-04" db="EMBL/GenBank/DDBJ databases">
        <authorList>
            <consortium name="DOE Joint Genome Institute"/>
            <person name="Kuo A."/>
            <person name="Kohler A."/>
            <person name="Jargeat P."/>
            <person name="Nagy L.G."/>
            <person name="Floudas D."/>
            <person name="Copeland A."/>
            <person name="Barry K.W."/>
            <person name="Cichocki N."/>
            <person name="Veneault-Fourrey C."/>
            <person name="LaButti K."/>
            <person name="Lindquist E.A."/>
            <person name="Lipzen A."/>
            <person name="Lundell T."/>
            <person name="Morin E."/>
            <person name="Murat C."/>
            <person name="Sun H."/>
            <person name="Tunlid A."/>
            <person name="Henrissat B."/>
            <person name="Grigoriev I.V."/>
            <person name="Hibbett D.S."/>
            <person name="Martin F."/>
            <person name="Nordberg H.P."/>
            <person name="Cantor M.N."/>
            <person name="Hua S.X."/>
        </authorList>
    </citation>
    <scope>NUCLEOTIDE SEQUENCE [LARGE SCALE GENOMIC DNA]</scope>
    <source>
        <strain evidence="1 2">Ve08.2h10</strain>
    </source>
</reference>
<evidence type="ECO:0000313" key="2">
    <source>
        <dbReference type="Proteomes" id="UP000054538"/>
    </source>
</evidence>
<reference evidence="2" key="2">
    <citation type="submission" date="2015-01" db="EMBL/GenBank/DDBJ databases">
        <title>Evolutionary Origins and Diversification of the Mycorrhizal Mutualists.</title>
        <authorList>
            <consortium name="DOE Joint Genome Institute"/>
            <consortium name="Mycorrhizal Genomics Consortium"/>
            <person name="Kohler A."/>
            <person name="Kuo A."/>
            <person name="Nagy L.G."/>
            <person name="Floudas D."/>
            <person name="Copeland A."/>
            <person name="Barry K.W."/>
            <person name="Cichocki N."/>
            <person name="Veneault-Fourrey C."/>
            <person name="LaButti K."/>
            <person name="Lindquist E.A."/>
            <person name="Lipzen A."/>
            <person name="Lundell T."/>
            <person name="Morin E."/>
            <person name="Murat C."/>
            <person name="Riley R."/>
            <person name="Ohm R."/>
            <person name="Sun H."/>
            <person name="Tunlid A."/>
            <person name="Henrissat B."/>
            <person name="Grigoriev I.V."/>
            <person name="Hibbett D.S."/>
            <person name="Martin F."/>
        </authorList>
    </citation>
    <scope>NUCLEOTIDE SEQUENCE [LARGE SCALE GENOMIC DNA]</scope>
    <source>
        <strain evidence="2">Ve08.2h10</strain>
    </source>
</reference>
<protein>
    <submittedName>
        <fullName evidence="1">Uncharacterized protein</fullName>
    </submittedName>
</protein>
<dbReference type="HOGENOM" id="CLU_2606729_0_0_1"/>
<proteinExistence type="predicted"/>
<name>A0A0D0DYD9_9AGAM</name>
<evidence type="ECO:0000313" key="1">
    <source>
        <dbReference type="EMBL" id="KIK91624.1"/>
    </source>
</evidence>
<dbReference type="Proteomes" id="UP000054538">
    <property type="component" value="Unassembled WGS sequence"/>
</dbReference>
<dbReference type="InParanoid" id="A0A0D0DYD9"/>
<sequence>MHAEHRGNNTAEEVEKILALKKLVESYQTCIAQLEDNLTSDGNVNMVDHNMQLAKAQSSLDKVTHSLWHQENCGAFQSQ</sequence>
<organism evidence="1 2">
    <name type="scientific">Paxillus rubicundulus Ve08.2h10</name>
    <dbReference type="NCBI Taxonomy" id="930991"/>
    <lineage>
        <taxon>Eukaryota</taxon>
        <taxon>Fungi</taxon>
        <taxon>Dikarya</taxon>
        <taxon>Basidiomycota</taxon>
        <taxon>Agaricomycotina</taxon>
        <taxon>Agaricomycetes</taxon>
        <taxon>Agaricomycetidae</taxon>
        <taxon>Boletales</taxon>
        <taxon>Paxilineae</taxon>
        <taxon>Paxillaceae</taxon>
        <taxon>Paxillus</taxon>
    </lineage>
</organism>
<keyword evidence="2" id="KW-1185">Reference proteome</keyword>
<gene>
    <name evidence="1" type="ORF">PAXRUDRAFT_149112</name>
</gene>
<accession>A0A0D0DYD9</accession>
<dbReference type="EMBL" id="KN825367">
    <property type="protein sequence ID" value="KIK91624.1"/>
    <property type="molecule type" value="Genomic_DNA"/>
</dbReference>
<dbReference type="AlphaFoldDB" id="A0A0D0DYD9"/>